<dbReference type="SUPFAM" id="SSF51735">
    <property type="entry name" value="NAD(P)-binding Rossmann-fold domains"/>
    <property type="match status" value="1"/>
</dbReference>
<gene>
    <name evidence="1" type="ORF">AOZ06_41345</name>
</gene>
<evidence type="ECO:0000313" key="2">
    <source>
        <dbReference type="Proteomes" id="UP000063699"/>
    </source>
</evidence>
<dbReference type="RefSeq" id="WP_054294350.1">
    <property type="nucleotide sequence ID" value="NZ_CP012752.1"/>
</dbReference>
<dbReference type="KEGG" id="kphy:AOZ06_41345"/>
<protein>
    <recommendedName>
        <fullName evidence="3">Short-chain dehydrogenase</fullName>
    </recommendedName>
</protein>
<dbReference type="AlphaFoldDB" id="A0A0N9I3N1"/>
<sequence length="177" mass="19172">MPSQRRALVLGGTGMLAGCVEALTSEGWYVVSPSRRRPTDTHGAVWVQADWAQPGELAERAHIALGGPAELLVAWVHGSFRSPVLRALSALLEDGCPVVEVHGSASANPLQGCPEPVLSSHPTQQVVLGFRRNSGRTRWLTHRETADGVMAGVRRALDGRRHAVHQVGEFRPWNALR</sequence>
<dbReference type="STRING" id="860235.AOZ06_41345"/>
<dbReference type="PROSITE" id="PS51257">
    <property type="entry name" value="PROKAR_LIPOPROTEIN"/>
    <property type="match status" value="1"/>
</dbReference>
<dbReference type="OrthoDB" id="4335506at2"/>
<dbReference type="Proteomes" id="UP000063699">
    <property type="component" value="Chromosome"/>
</dbReference>
<reference evidence="1 2" key="1">
    <citation type="submission" date="2015-07" db="EMBL/GenBank/DDBJ databases">
        <title>Genome sequencing of Kibdelosporangium phytohabitans.</title>
        <authorList>
            <person name="Qin S."/>
            <person name="Xing K."/>
        </authorList>
    </citation>
    <scope>NUCLEOTIDE SEQUENCE [LARGE SCALE GENOMIC DNA]</scope>
    <source>
        <strain evidence="1 2">KLBMP1111</strain>
    </source>
</reference>
<name>A0A0N9I3N1_9PSEU</name>
<proteinExistence type="predicted"/>
<accession>A0A0N9I3N1</accession>
<evidence type="ECO:0000313" key="1">
    <source>
        <dbReference type="EMBL" id="ALG12456.1"/>
    </source>
</evidence>
<dbReference type="InterPro" id="IPR036291">
    <property type="entry name" value="NAD(P)-bd_dom_sf"/>
</dbReference>
<evidence type="ECO:0008006" key="3">
    <source>
        <dbReference type="Google" id="ProtNLM"/>
    </source>
</evidence>
<organism evidence="1 2">
    <name type="scientific">Kibdelosporangium phytohabitans</name>
    <dbReference type="NCBI Taxonomy" id="860235"/>
    <lineage>
        <taxon>Bacteria</taxon>
        <taxon>Bacillati</taxon>
        <taxon>Actinomycetota</taxon>
        <taxon>Actinomycetes</taxon>
        <taxon>Pseudonocardiales</taxon>
        <taxon>Pseudonocardiaceae</taxon>
        <taxon>Kibdelosporangium</taxon>
    </lineage>
</organism>
<dbReference type="EMBL" id="CP012752">
    <property type="protein sequence ID" value="ALG12456.1"/>
    <property type="molecule type" value="Genomic_DNA"/>
</dbReference>
<keyword evidence="2" id="KW-1185">Reference proteome</keyword>